<dbReference type="InterPro" id="IPR006311">
    <property type="entry name" value="TAT_signal"/>
</dbReference>
<feature type="domain" description="SGNH hydrolase-type esterase" evidence="1">
    <location>
        <begin position="57"/>
        <end position="245"/>
    </location>
</feature>
<evidence type="ECO:0000313" key="3">
    <source>
        <dbReference type="Proteomes" id="UP000198984"/>
    </source>
</evidence>
<name>A0A1H8FBW2_9BACT</name>
<protein>
    <submittedName>
        <fullName evidence="2">Lysophospholipase L1</fullName>
    </submittedName>
</protein>
<evidence type="ECO:0000313" key="2">
    <source>
        <dbReference type="EMBL" id="SEN29199.1"/>
    </source>
</evidence>
<dbReference type="Proteomes" id="UP000198984">
    <property type="component" value="Unassembled WGS sequence"/>
</dbReference>
<dbReference type="Pfam" id="PF13472">
    <property type="entry name" value="Lipase_GDSL_2"/>
    <property type="match status" value="1"/>
</dbReference>
<sequence>MIPQSDRRSFLKKAALGSVMAMSLQEIVTSAMAAERRNAPAAAKIELKKNAVILFQGDSITDVGRKRDSMNANDAGALGHGYAFLAAGALLEKHADKTLQIYNKGISGNKVYQLAERWDADCLDLKPDVLSILIGVNDYWHTLTGGYTGTVQKYSDDYKALLTRTREKLPNVKFVIGEPFAVNGVKAVDDKWFPAFNDYRKAAREIADSFGAVFIPYQSIFDKAQKVAPGSYWTGDGVHPSVAGASLMATAWREAVK</sequence>
<dbReference type="RefSeq" id="WP_089919303.1">
    <property type="nucleotide sequence ID" value="NZ_FOBB01000009.1"/>
</dbReference>
<dbReference type="OrthoDB" id="9794725at2"/>
<dbReference type="EMBL" id="FOBB01000009">
    <property type="protein sequence ID" value="SEN29199.1"/>
    <property type="molecule type" value="Genomic_DNA"/>
</dbReference>
<dbReference type="PROSITE" id="PS51318">
    <property type="entry name" value="TAT"/>
    <property type="match status" value="1"/>
</dbReference>
<dbReference type="InterPro" id="IPR013830">
    <property type="entry name" value="SGNH_hydro"/>
</dbReference>
<gene>
    <name evidence="2" type="ORF">SAMN04488505_109161</name>
</gene>
<dbReference type="AlphaFoldDB" id="A0A1H8FBW2"/>
<organism evidence="2 3">
    <name type="scientific">Chitinophaga rupis</name>
    <dbReference type="NCBI Taxonomy" id="573321"/>
    <lineage>
        <taxon>Bacteria</taxon>
        <taxon>Pseudomonadati</taxon>
        <taxon>Bacteroidota</taxon>
        <taxon>Chitinophagia</taxon>
        <taxon>Chitinophagales</taxon>
        <taxon>Chitinophagaceae</taxon>
        <taxon>Chitinophaga</taxon>
    </lineage>
</organism>
<reference evidence="2 3" key="1">
    <citation type="submission" date="2016-10" db="EMBL/GenBank/DDBJ databases">
        <authorList>
            <person name="de Groot N.N."/>
        </authorList>
    </citation>
    <scope>NUCLEOTIDE SEQUENCE [LARGE SCALE GENOMIC DNA]</scope>
    <source>
        <strain evidence="2 3">DSM 21039</strain>
    </source>
</reference>
<keyword evidence="3" id="KW-1185">Reference proteome</keyword>
<dbReference type="CDD" id="cd01834">
    <property type="entry name" value="SGNH_hydrolase_like_2"/>
    <property type="match status" value="1"/>
</dbReference>
<dbReference type="Gene3D" id="3.40.50.1110">
    <property type="entry name" value="SGNH hydrolase"/>
    <property type="match status" value="1"/>
</dbReference>
<dbReference type="InterPro" id="IPR036514">
    <property type="entry name" value="SGNH_hydro_sf"/>
</dbReference>
<accession>A0A1H8FBW2</accession>
<dbReference type="PANTHER" id="PTHR30383">
    <property type="entry name" value="THIOESTERASE 1/PROTEASE 1/LYSOPHOSPHOLIPASE L1"/>
    <property type="match status" value="1"/>
</dbReference>
<dbReference type="InterPro" id="IPR051532">
    <property type="entry name" value="Ester_Hydrolysis_Enzymes"/>
</dbReference>
<dbReference type="STRING" id="573321.SAMN04488505_109161"/>
<evidence type="ECO:0000259" key="1">
    <source>
        <dbReference type="Pfam" id="PF13472"/>
    </source>
</evidence>
<dbReference type="PANTHER" id="PTHR30383:SF5">
    <property type="entry name" value="SGNH HYDROLASE-TYPE ESTERASE DOMAIN-CONTAINING PROTEIN"/>
    <property type="match status" value="1"/>
</dbReference>
<dbReference type="GO" id="GO:0004622">
    <property type="term" value="F:phosphatidylcholine lysophospholipase activity"/>
    <property type="evidence" value="ECO:0007669"/>
    <property type="project" value="TreeGrafter"/>
</dbReference>
<proteinExistence type="predicted"/>
<dbReference type="SUPFAM" id="SSF52266">
    <property type="entry name" value="SGNH hydrolase"/>
    <property type="match status" value="1"/>
</dbReference>